<feature type="compositionally biased region" description="Gly residues" evidence="11">
    <location>
        <begin position="246"/>
        <end position="261"/>
    </location>
</feature>
<keyword evidence="4" id="KW-0805">Transcription regulation</keyword>
<proteinExistence type="inferred from homology"/>
<evidence type="ECO:0000256" key="1">
    <source>
        <dbReference type="ARBA" id="ARBA00004123"/>
    </source>
</evidence>
<comment type="subcellular location">
    <subcellularLocation>
        <location evidence="1">Nucleus</location>
    </subcellularLocation>
</comment>
<evidence type="ECO:0000313" key="13">
    <source>
        <dbReference type="EMBL" id="KAK9147790.1"/>
    </source>
</evidence>
<dbReference type="PANTHER" id="PTHR10015">
    <property type="entry name" value="HEAT SHOCK TRANSCRIPTION FACTOR"/>
    <property type="match status" value="1"/>
</dbReference>
<evidence type="ECO:0000256" key="7">
    <source>
        <dbReference type="ARBA" id="ARBA00023163"/>
    </source>
</evidence>
<sequence>MAPQPVEQTGESAAGEAQRSLPTPFLTKTYQLVDDPAIDDVISWNEDGSTFIVWRPAEFARDLLPKYFKHNNFSSFVRQLNTYGFRKIVPDRWEFANDCFRRGEKKLLCDIHRRKISLMVGAAVPAAIPIARTGSPTNSCDEQVYSSNSPPVTASPAIVRTTSCSSTAELMDENERLRRENQHLTQELTQMKSLCNNILVLMNNYANSQQDQNTGTTPSEERPPLDLLSTKLELLSSKQLSDEPESGGGTSHSGGSGGGGASKMEIEPSPRLFGVPIGLKRSRRESEEDDELQDQQQQQQEEDSSQIGIEIVKSERLDLGSDHQPLSAWTKFRPNQRVCN</sequence>
<keyword evidence="7" id="KW-0804">Transcription</keyword>
<reference evidence="13 14" key="1">
    <citation type="submission" date="2024-01" db="EMBL/GenBank/DDBJ databases">
        <title>Genome assemblies of Stephania.</title>
        <authorList>
            <person name="Yang L."/>
        </authorList>
    </citation>
    <scope>NUCLEOTIDE SEQUENCE [LARGE SCALE GENOMIC DNA]</scope>
    <source>
        <strain evidence="13">JXDWG</strain>
        <tissue evidence="13">Leaf</tissue>
    </source>
</reference>
<protein>
    <recommendedName>
        <fullName evidence="12">HSF-type DNA-binding domain-containing protein</fullName>
    </recommendedName>
</protein>
<dbReference type="GO" id="GO:0006357">
    <property type="term" value="P:regulation of transcription by RNA polymerase II"/>
    <property type="evidence" value="ECO:0007669"/>
    <property type="project" value="TreeGrafter"/>
</dbReference>
<dbReference type="EMBL" id="JBBNAG010000003">
    <property type="protein sequence ID" value="KAK9147790.1"/>
    <property type="molecule type" value="Genomic_DNA"/>
</dbReference>
<dbReference type="InterPro" id="IPR000232">
    <property type="entry name" value="HSF_DNA-bd"/>
</dbReference>
<dbReference type="Proteomes" id="UP001419268">
    <property type="component" value="Unassembled WGS sequence"/>
</dbReference>
<accession>A0AAP0PN29</accession>
<organism evidence="13 14">
    <name type="scientific">Stephania cephalantha</name>
    <dbReference type="NCBI Taxonomy" id="152367"/>
    <lineage>
        <taxon>Eukaryota</taxon>
        <taxon>Viridiplantae</taxon>
        <taxon>Streptophyta</taxon>
        <taxon>Embryophyta</taxon>
        <taxon>Tracheophyta</taxon>
        <taxon>Spermatophyta</taxon>
        <taxon>Magnoliopsida</taxon>
        <taxon>Ranunculales</taxon>
        <taxon>Menispermaceae</taxon>
        <taxon>Menispermoideae</taxon>
        <taxon>Cissampelideae</taxon>
        <taxon>Stephania</taxon>
    </lineage>
</organism>
<dbReference type="Pfam" id="PF00447">
    <property type="entry name" value="HSF_DNA-bind"/>
    <property type="match status" value="1"/>
</dbReference>
<dbReference type="GO" id="GO:0000978">
    <property type="term" value="F:RNA polymerase II cis-regulatory region sequence-specific DNA binding"/>
    <property type="evidence" value="ECO:0007669"/>
    <property type="project" value="TreeGrafter"/>
</dbReference>
<feature type="coiled-coil region" evidence="10">
    <location>
        <begin position="167"/>
        <end position="194"/>
    </location>
</feature>
<dbReference type="GO" id="GO:0005634">
    <property type="term" value="C:nucleus"/>
    <property type="evidence" value="ECO:0007669"/>
    <property type="project" value="UniProtKB-SubCell"/>
</dbReference>
<dbReference type="AlphaFoldDB" id="A0AAP0PN29"/>
<dbReference type="InterPro" id="IPR036390">
    <property type="entry name" value="WH_DNA-bd_sf"/>
</dbReference>
<dbReference type="GO" id="GO:0003700">
    <property type="term" value="F:DNA-binding transcription factor activity"/>
    <property type="evidence" value="ECO:0007669"/>
    <property type="project" value="InterPro"/>
</dbReference>
<gene>
    <name evidence="13" type="ORF">Scep_006547</name>
</gene>
<comment type="caution">
    <text evidence="13">The sequence shown here is derived from an EMBL/GenBank/DDBJ whole genome shotgun (WGS) entry which is preliminary data.</text>
</comment>
<dbReference type="PROSITE" id="PS00434">
    <property type="entry name" value="HSF_DOMAIN"/>
    <property type="match status" value="1"/>
</dbReference>
<dbReference type="FunFam" id="1.10.10.10:FF:000037">
    <property type="entry name" value="Heat stress transcription factor B-4"/>
    <property type="match status" value="1"/>
</dbReference>
<comment type="similarity">
    <text evidence="9">Belongs to the HSF family.</text>
</comment>
<dbReference type="SMART" id="SM00415">
    <property type="entry name" value="HSF"/>
    <property type="match status" value="1"/>
</dbReference>
<evidence type="ECO:0000256" key="6">
    <source>
        <dbReference type="ARBA" id="ARBA00023125"/>
    </source>
</evidence>
<dbReference type="PRINTS" id="PR00056">
    <property type="entry name" value="HSFDOMAIN"/>
</dbReference>
<feature type="domain" description="HSF-type DNA-binding" evidence="12">
    <location>
        <begin position="64"/>
        <end position="88"/>
    </location>
</feature>
<evidence type="ECO:0000256" key="2">
    <source>
        <dbReference type="ARBA" id="ARBA00011233"/>
    </source>
</evidence>
<evidence type="ECO:0000256" key="11">
    <source>
        <dbReference type="SAM" id="MobiDB-lite"/>
    </source>
</evidence>
<comment type="subunit">
    <text evidence="2">Homotrimer.</text>
</comment>
<keyword evidence="10" id="KW-0175">Coiled coil</keyword>
<evidence type="ECO:0000256" key="9">
    <source>
        <dbReference type="RuleBase" id="RU004020"/>
    </source>
</evidence>
<evidence type="ECO:0000256" key="3">
    <source>
        <dbReference type="ARBA" id="ARBA00022553"/>
    </source>
</evidence>
<dbReference type="Gene3D" id="1.10.10.10">
    <property type="entry name" value="Winged helix-like DNA-binding domain superfamily/Winged helix DNA-binding domain"/>
    <property type="match status" value="1"/>
</dbReference>
<keyword evidence="8" id="KW-0539">Nucleus</keyword>
<evidence type="ECO:0000256" key="8">
    <source>
        <dbReference type="ARBA" id="ARBA00023242"/>
    </source>
</evidence>
<keyword evidence="14" id="KW-1185">Reference proteome</keyword>
<keyword evidence="3" id="KW-0597">Phosphoprotein</keyword>
<feature type="region of interest" description="Disordered" evidence="11">
    <location>
        <begin position="239"/>
        <end position="308"/>
    </location>
</feature>
<keyword evidence="6" id="KW-0238">DNA-binding</keyword>
<evidence type="ECO:0000256" key="5">
    <source>
        <dbReference type="ARBA" id="ARBA00023016"/>
    </source>
</evidence>
<evidence type="ECO:0000259" key="12">
    <source>
        <dbReference type="PROSITE" id="PS00434"/>
    </source>
</evidence>
<dbReference type="PANTHER" id="PTHR10015:SF169">
    <property type="entry name" value="HEAT STRESS TRANSCRIPTION FACTOR B-2B"/>
    <property type="match status" value="1"/>
</dbReference>
<evidence type="ECO:0000256" key="10">
    <source>
        <dbReference type="SAM" id="Coils"/>
    </source>
</evidence>
<name>A0AAP0PN29_9MAGN</name>
<evidence type="ECO:0000256" key="4">
    <source>
        <dbReference type="ARBA" id="ARBA00023015"/>
    </source>
</evidence>
<keyword evidence="5" id="KW-0346">Stress response</keyword>
<dbReference type="InterPro" id="IPR036388">
    <property type="entry name" value="WH-like_DNA-bd_sf"/>
</dbReference>
<dbReference type="SUPFAM" id="SSF46785">
    <property type="entry name" value="Winged helix' DNA-binding domain"/>
    <property type="match status" value="1"/>
</dbReference>
<evidence type="ECO:0000313" key="14">
    <source>
        <dbReference type="Proteomes" id="UP001419268"/>
    </source>
</evidence>